<sequence>MAPRTVLLVVDMQVFFAPMATDALPNIVKLCTYFTKASAPIIFTQHGHSEYELTTKPSPSQLVRRWGPQNSIATGSPDWEIIHELRQFVSKFPPPEAVVDVGESYPPSQDEQFPKLMPKNTYDAFINTNLSTILEAAKIERVVVCGVMSDVCCGTTARSAFNRGYETWLVSDATGSATQSQHLAGLKSYGFAYGEVLKTREVLARLKE</sequence>
<dbReference type="InterPro" id="IPR036380">
    <property type="entry name" value="Isochorismatase-like_sf"/>
</dbReference>
<name>A0A0D1Z0R8_9EURO</name>
<dbReference type="EMBL" id="KN847492">
    <property type="protein sequence ID" value="KIW21221.1"/>
    <property type="molecule type" value="Genomic_DNA"/>
</dbReference>
<gene>
    <name evidence="5" type="ORF">PV08_01801</name>
</gene>
<dbReference type="Pfam" id="PF00857">
    <property type="entry name" value="Isochorismatase"/>
    <property type="match status" value="1"/>
</dbReference>
<dbReference type="OrthoDB" id="167809at2759"/>
<dbReference type="GeneID" id="27328884"/>
<dbReference type="CDD" id="cd00431">
    <property type="entry name" value="cysteine_hydrolases"/>
    <property type="match status" value="1"/>
</dbReference>
<evidence type="ECO:0000313" key="5">
    <source>
        <dbReference type="EMBL" id="KIW21221.1"/>
    </source>
</evidence>
<dbReference type="Proteomes" id="UP000053328">
    <property type="component" value="Unassembled WGS sequence"/>
</dbReference>
<evidence type="ECO:0000256" key="2">
    <source>
        <dbReference type="ARBA" id="ARBA00022801"/>
    </source>
</evidence>
<keyword evidence="3" id="KW-0732">Signal</keyword>
<dbReference type="AlphaFoldDB" id="A0A0D1Z0R8"/>
<keyword evidence="6" id="KW-1185">Reference proteome</keyword>
<dbReference type="Gene3D" id="3.40.50.850">
    <property type="entry name" value="Isochorismatase-like"/>
    <property type="match status" value="1"/>
</dbReference>
<dbReference type="GO" id="GO:0016787">
    <property type="term" value="F:hydrolase activity"/>
    <property type="evidence" value="ECO:0007669"/>
    <property type="project" value="UniProtKB-KW"/>
</dbReference>
<evidence type="ECO:0000256" key="1">
    <source>
        <dbReference type="ARBA" id="ARBA00006336"/>
    </source>
</evidence>
<organism evidence="5 6">
    <name type="scientific">Exophiala spinifera</name>
    <dbReference type="NCBI Taxonomy" id="91928"/>
    <lineage>
        <taxon>Eukaryota</taxon>
        <taxon>Fungi</taxon>
        <taxon>Dikarya</taxon>
        <taxon>Ascomycota</taxon>
        <taxon>Pezizomycotina</taxon>
        <taxon>Eurotiomycetes</taxon>
        <taxon>Chaetothyriomycetidae</taxon>
        <taxon>Chaetothyriales</taxon>
        <taxon>Herpotrichiellaceae</taxon>
        <taxon>Exophiala</taxon>
    </lineage>
</organism>
<dbReference type="HOGENOM" id="CLU_068979_8_3_1"/>
<evidence type="ECO:0000259" key="4">
    <source>
        <dbReference type="Pfam" id="PF00857"/>
    </source>
</evidence>
<dbReference type="PANTHER" id="PTHR43540:SF6">
    <property type="entry name" value="ISOCHORISMATASE-LIKE DOMAIN-CONTAINING PROTEIN"/>
    <property type="match status" value="1"/>
</dbReference>
<evidence type="ECO:0000313" key="6">
    <source>
        <dbReference type="Proteomes" id="UP000053328"/>
    </source>
</evidence>
<dbReference type="VEuPathDB" id="FungiDB:PV08_01801"/>
<feature type="domain" description="Isochorismatase-like" evidence="4">
    <location>
        <begin position="5"/>
        <end position="199"/>
    </location>
</feature>
<accession>A0A0D1Z0R8</accession>
<evidence type="ECO:0000256" key="3">
    <source>
        <dbReference type="SAM" id="SignalP"/>
    </source>
</evidence>
<dbReference type="SUPFAM" id="SSF52499">
    <property type="entry name" value="Isochorismatase-like hydrolases"/>
    <property type="match status" value="1"/>
</dbReference>
<keyword evidence="2" id="KW-0378">Hydrolase</keyword>
<dbReference type="RefSeq" id="XP_016241437.1">
    <property type="nucleotide sequence ID" value="XM_016376161.1"/>
</dbReference>
<comment type="similarity">
    <text evidence="1">Belongs to the isochorismatase family.</text>
</comment>
<dbReference type="PANTHER" id="PTHR43540">
    <property type="entry name" value="PEROXYUREIDOACRYLATE/UREIDOACRYLATE AMIDOHYDROLASE-RELATED"/>
    <property type="match status" value="1"/>
</dbReference>
<dbReference type="InterPro" id="IPR050272">
    <property type="entry name" value="Isochorismatase-like_hydrls"/>
</dbReference>
<feature type="chain" id="PRO_5002237384" description="Isochorismatase-like domain-containing protein" evidence="3">
    <location>
        <begin position="24"/>
        <end position="208"/>
    </location>
</feature>
<proteinExistence type="inferred from homology"/>
<protein>
    <recommendedName>
        <fullName evidence="4">Isochorismatase-like domain-containing protein</fullName>
    </recommendedName>
</protein>
<dbReference type="InterPro" id="IPR000868">
    <property type="entry name" value="Isochorismatase-like_dom"/>
</dbReference>
<reference evidence="5 6" key="1">
    <citation type="submission" date="2015-01" db="EMBL/GenBank/DDBJ databases">
        <title>The Genome Sequence of Exophiala spinifera CBS89968.</title>
        <authorList>
            <consortium name="The Broad Institute Genomics Platform"/>
            <person name="Cuomo C."/>
            <person name="de Hoog S."/>
            <person name="Gorbushina A."/>
            <person name="Stielow B."/>
            <person name="Teixiera M."/>
            <person name="Abouelleil A."/>
            <person name="Chapman S.B."/>
            <person name="Priest M."/>
            <person name="Young S.K."/>
            <person name="Wortman J."/>
            <person name="Nusbaum C."/>
            <person name="Birren B."/>
        </authorList>
    </citation>
    <scope>NUCLEOTIDE SEQUENCE [LARGE SCALE GENOMIC DNA]</scope>
    <source>
        <strain evidence="5 6">CBS 89968</strain>
    </source>
</reference>
<feature type="signal peptide" evidence="3">
    <location>
        <begin position="1"/>
        <end position="23"/>
    </location>
</feature>